<dbReference type="GO" id="GO:0004022">
    <property type="term" value="F:alcohol dehydrogenase (NAD+) activity"/>
    <property type="evidence" value="ECO:0007669"/>
    <property type="project" value="TreeGrafter"/>
</dbReference>
<dbReference type="Gene3D" id="1.20.1090.10">
    <property type="entry name" value="Dehydroquinate synthase-like - alpha domain"/>
    <property type="match status" value="1"/>
</dbReference>
<dbReference type="EMBL" id="RXNS01000010">
    <property type="protein sequence ID" value="RTR02955.1"/>
    <property type="molecule type" value="Genomic_DNA"/>
</dbReference>
<evidence type="ECO:0000313" key="7">
    <source>
        <dbReference type="EMBL" id="RTR02955.1"/>
    </source>
</evidence>
<accession>A0A431V3P7</accession>
<dbReference type="Pfam" id="PF25137">
    <property type="entry name" value="ADH_Fe_C"/>
    <property type="match status" value="1"/>
</dbReference>
<proteinExistence type="inferred from homology"/>
<comment type="caution">
    <text evidence="7">The sequence shown here is derived from an EMBL/GenBank/DDBJ whole genome shotgun (WGS) entry which is preliminary data.</text>
</comment>
<keyword evidence="8" id="KW-1185">Reference proteome</keyword>
<protein>
    <submittedName>
        <fullName evidence="7">Iron-containing alcohol dehydrogenase</fullName>
    </submittedName>
</protein>
<dbReference type="InterPro" id="IPR018211">
    <property type="entry name" value="ADH_Fe_CS"/>
</dbReference>
<dbReference type="PANTHER" id="PTHR11496:SF102">
    <property type="entry name" value="ALCOHOL DEHYDROGENASE 4"/>
    <property type="match status" value="1"/>
</dbReference>
<dbReference type="FunFam" id="3.40.50.1970:FF:000003">
    <property type="entry name" value="Alcohol dehydrogenase, iron-containing"/>
    <property type="match status" value="1"/>
</dbReference>
<dbReference type="PROSITE" id="PS00060">
    <property type="entry name" value="ADH_IRON_2"/>
    <property type="match status" value="1"/>
</dbReference>
<gene>
    <name evidence="7" type="ORF">EKG36_11740</name>
</gene>
<evidence type="ECO:0000259" key="5">
    <source>
        <dbReference type="Pfam" id="PF00465"/>
    </source>
</evidence>
<dbReference type="InterPro" id="IPR039697">
    <property type="entry name" value="Alcohol_dehydrogenase_Fe"/>
</dbReference>
<feature type="domain" description="Fe-containing alcohol dehydrogenase-like C-terminal" evidence="6">
    <location>
        <begin position="187"/>
        <end position="297"/>
    </location>
</feature>
<dbReference type="Pfam" id="PF00465">
    <property type="entry name" value="Fe-ADH"/>
    <property type="match status" value="1"/>
</dbReference>
<evidence type="ECO:0000256" key="4">
    <source>
        <dbReference type="ARBA" id="ARBA00023027"/>
    </source>
</evidence>
<sequence>MHHDYKNGRQAPVIAGPGCLARLPALRRQHGAERYLLITDAGLEASGLLAPYLAELEQDAEVIRFIAPAGEPRVATVDQGAQVVRELEAPLVLGIGGGTALDIAKLVAALAVSPGRMENYLLAQESWVGKAPAVMIPTTSGTGSEVTRTSILADDSGRKLWAWGDELLPEAVLLDPRLTRSVPAPLTAATGLDAFVHALEATTGRSRNRLIESQALAAIRLIGAALPEAAHTPDNLEARQQLQEAACLAGMAIDNGGTGIAHNIGHALGSLYHLPHGVAVAIAAEASLAWSIEGHEAIFAPGAHALMPGSAASELPGLVTELTDASAFDQSLAPFATLEMEVSALAEVMQAEENAPMANNAARIPEGDDWQRLAELTVATFQRRRARLQAAQSTTEEGAIA</sequence>
<evidence type="ECO:0000259" key="6">
    <source>
        <dbReference type="Pfam" id="PF25137"/>
    </source>
</evidence>
<dbReference type="InterPro" id="IPR001670">
    <property type="entry name" value="ADH_Fe/GldA"/>
</dbReference>
<evidence type="ECO:0000256" key="3">
    <source>
        <dbReference type="ARBA" id="ARBA00023002"/>
    </source>
</evidence>
<dbReference type="PROSITE" id="PS00913">
    <property type="entry name" value="ADH_IRON_1"/>
    <property type="match status" value="1"/>
</dbReference>
<dbReference type="GO" id="GO:0046872">
    <property type="term" value="F:metal ion binding"/>
    <property type="evidence" value="ECO:0007669"/>
    <property type="project" value="InterPro"/>
</dbReference>
<dbReference type="SUPFAM" id="SSF56796">
    <property type="entry name" value="Dehydroquinate synthase-like"/>
    <property type="match status" value="1"/>
</dbReference>
<dbReference type="OrthoDB" id="9815791at2"/>
<organism evidence="7 8">
    <name type="scientific">Halomonas nitroreducens</name>
    <dbReference type="NCBI Taxonomy" id="447425"/>
    <lineage>
        <taxon>Bacteria</taxon>
        <taxon>Pseudomonadati</taxon>
        <taxon>Pseudomonadota</taxon>
        <taxon>Gammaproteobacteria</taxon>
        <taxon>Oceanospirillales</taxon>
        <taxon>Halomonadaceae</taxon>
        <taxon>Halomonas</taxon>
    </lineage>
</organism>
<evidence type="ECO:0000256" key="1">
    <source>
        <dbReference type="ARBA" id="ARBA00001962"/>
    </source>
</evidence>
<dbReference type="Gene3D" id="3.40.50.1970">
    <property type="match status" value="1"/>
</dbReference>
<evidence type="ECO:0000256" key="2">
    <source>
        <dbReference type="ARBA" id="ARBA00007358"/>
    </source>
</evidence>
<comment type="similarity">
    <text evidence="2">Belongs to the iron-containing alcohol dehydrogenase family.</text>
</comment>
<keyword evidence="4" id="KW-0520">NAD</keyword>
<dbReference type="RefSeq" id="WP_126484284.1">
    <property type="nucleotide sequence ID" value="NZ_RXNS01000010.1"/>
</dbReference>
<comment type="cofactor">
    <cofactor evidence="1">
        <name>Fe cation</name>
        <dbReference type="ChEBI" id="CHEBI:24875"/>
    </cofactor>
</comment>
<reference evidence="7 8" key="1">
    <citation type="submission" date="2018-12" db="EMBL/GenBank/DDBJ databases">
        <authorList>
            <person name="Yu L."/>
        </authorList>
    </citation>
    <scope>NUCLEOTIDE SEQUENCE [LARGE SCALE GENOMIC DNA]</scope>
    <source>
        <strain evidence="7 8">11S</strain>
    </source>
</reference>
<dbReference type="Proteomes" id="UP000267400">
    <property type="component" value="Unassembled WGS sequence"/>
</dbReference>
<keyword evidence="3" id="KW-0560">Oxidoreductase</keyword>
<dbReference type="AlphaFoldDB" id="A0A431V3P7"/>
<dbReference type="PANTHER" id="PTHR11496">
    <property type="entry name" value="ALCOHOL DEHYDROGENASE"/>
    <property type="match status" value="1"/>
</dbReference>
<feature type="domain" description="Alcohol dehydrogenase iron-type/glycerol dehydrogenase GldA" evidence="5">
    <location>
        <begin position="13"/>
        <end position="176"/>
    </location>
</feature>
<name>A0A431V3P7_9GAMM</name>
<dbReference type="InterPro" id="IPR056798">
    <property type="entry name" value="ADH_Fe_C"/>
</dbReference>
<evidence type="ECO:0000313" key="8">
    <source>
        <dbReference type="Proteomes" id="UP000267400"/>
    </source>
</evidence>